<dbReference type="EMBL" id="JACHNS010000001">
    <property type="protein sequence ID" value="MBB4592376.1"/>
    <property type="molecule type" value="Genomic_DNA"/>
</dbReference>
<evidence type="ECO:0000313" key="2">
    <source>
        <dbReference type="Proteomes" id="UP000554726"/>
    </source>
</evidence>
<sequence length="38" mass="4532">MPMQMPHVLQVQRLRVRYQRPGGCPHRIAHKPRALIRC</sequence>
<reference evidence="1 2" key="1">
    <citation type="submission" date="2020-08" db="EMBL/GenBank/DDBJ databases">
        <title>Studying the diversity of plant-associated saprophytic bacteria and their role in host health and plant-pathogen interactions.</title>
        <authorList>
            <person name="Potnis N."/>
        </authorList>
    </citation>
    <scope>NUCLEOTIDE SEQUENCE [LARGE SCALE GENOMIC DNA]</scope>
    <source>
        <strain evidence="1 2">F16</strain>
    </source>
</reference>
<evidence type="ECO:0000313" key="1">
    <source>
        <dbReference type="EMBL" id="MBB4592376.1"/>
    </source>
</evidence>
<comment type="caution">
    <text evidence="1">The sequence shown here is derived from an EMBL/GenBank/DDBJ whole genome shotgun (WGS) entry which is preliminary data.</text>
</comment>
<dbReference type="Proteomes" id="UP000554726">
    <property type="component" value="Unassembled WGS sequence"/>
</dbReference>
<organism evidence="1 2">
    <name type="scientific">Xanthomonas cannabis</name>
    <dbReference type="NCBI Taxonomy" id="1885674"/>
    <lineage>
        <taxon>Bacteria</taxon>
        <taxon>Pseudomonadati</taxon>
        <taxon>Pseudomonadota</taxon>
        <taxon>Gammaproteobacteria</taxon>
        <taxon>Lysobacterales</taxon>
        <taxon>Lysobacteraceae</taxon>
        <taxon>Xanthomonas</taxon>
    </lineage>
</organism>
<evidence type="ECO:0008006" key="3">
    <source>
        <dbReference type="Google" id="ProtNLM"/>
    </source>
</evidence>
<name>A0ABR6JHW0_9XANT</name>
<keyword evidence="2" id="KW-1185">Reference proteome</keyword>
<accession>A0ABR6JHW0</accession>
<proteinExistence type="predicted"/>
<gene>
    <name evidence="1" type="ORF">FHR60_000999</name>
</gene>
<protein>
    <recommendedName>
        <fullName evidence="3">Transposase</fullName>
    </recommendedName>
</protein>